<dbReference type="Proteomes" id="UP000600171">
    <property type="component" value="Unassembled WGS sequence"/>
</dbReference>
<dbReference type="PANTHER" id="PTHR43060">
    <property type="entry name" value="3-HYDROXYISOBUTYRATE DEHYDROGENASE-LIKE 1, MITOCHONDRIAL-RELATED"/>
    <property type="match status" value="1"/>
</dbReference>
<dbReference type="InterPro" id="IPR029154">
    <property type="entry name" value="HIBADH-like_NADP-bd"/>
</dbReference>
<keyword evidence="3" id="KW-0520">NAD</keyword>
<dbReference type="InterPro" id="IPR015815">
    <property type="entry name" value="HIBADH-related"/>
</dbReference>
<evidence type="ECO:0000259" key="5">
    <source>
        <dbReference type="Pfam" id="PF03446"/>
    </source>
</evidence>
<dbReference type="Pfam" id="PF03446">
    <property type="entry name" value="NAD_binding_2"/>
    <property type="match status" value="1"/>
</dbReference>
<feature type="active site" evidence="4">
    <location>
        <position position="174"/>
    </location>
</feature>
<evidence type="ECO:0000256" key="4">
    <source>
        <dbReference type="PIRSR" id="PIRSR000103-1"/>
    </source>
</evidence>
<evidence type="ECO:0000256" key="1">
    <source>
        <dbReference type="ARBA" id="ARBA00009080"/>
    </source>
</evidence>
<keyword evidence="2" id="KW-0560">Oxidoreductase</keyword>
<dbReference type="GO" id="GO:0016491">
    <property type="term" value="F:oxidoreductase activity"/>
    <property type="evidence" value="ECO:0007669"/>
    <property type="project" value="UniProtKB-KW"/>
</dbReference>
<sequence>MSDSLKVGWIGLGAMGAPMALVTAQAGHEITAFDMDPAALENVAPLVASASTSRDAATGADVVVIMVATGAQLEAVLFGEDGIAEVLSPETTVLVMSTVGPAAVESSAARLASYTTRFVDAPVSGGVARAGTGDLLVMVGGSAEDISRVHSLLDAMASTYPVVGSRVGDGQRFKVVNQLLCGVHIAAAGEALALAESMGLDIAQCHEVLNAGAAQSFMFNDRGARMVEGNFDEVKSALNIFVKDMGLVTDAARAVEQPVPLASAAEQVYLRGRREGLGRKDDSVVFEMLKKRA</sequence>
<comment type="similarity">
    <text evidence="1">Belongs to the HIBADH-related family.</text>
</comment>
<dbReference type="Pfam" id="PF14833">
    <property type="entry name" value="NAD_binding_11"/>
    <property type="match status" value="1"/>
</dbReference>
<reference evidence="7 8" key="1">
    <citation type="journal article" date="2014" name="Int. J. Syst. Evol. Microbiol.">
        <title>Complete genome sequence of Corynebacterium casei LMG S-19264T (=DSM 44701T), isolated from a smear-ripened cheese.</title>
        <authorList>
            <consortium name="US DOE Joint Genome Institute (JGI-PGF)"/>
            <person name="Walter F."/>
            <person name="Albersmeier A."/>
            <person name="Kalinowski J."/>
            <person name="Ruckert C."/>
        </authorList>
    </citation>
    <scope>NUCLEOTIDE SEQUENCE [LARGE SCALE GENOMIC DNA]</scope>
    <source>
        <strain evidence="7 8">CCM 8669</strain>
    </source>
</reference>
<feature type="domain" description="3-hydroxyisobutyrate dehydrogenase-like NAD-binding" evidence="6">
    <location>
        <begin position="168"/>
        <end position="287"/>
    </location>
</feature>
<keyword evidence="8" id="KW-1185">Reference proteome</keyword>
<dbReference type="GO" id="GO:0050661">
    <property type="term" value="F:NADP binding"/>
    <property type="evidence" value="ECO:0007669"/>
    <property type="project" value="InterPro"/>
</dbReference>
<dbReference type="InterPro" id="IPR006115">
    <property type="entry name" value="6PGDH_NADP-bd"/>
</dbReference>
<organism evidence="7 8">
    <name type="scientific">Rothia aerolata</name>
    <dbReference type="NCBI Taxonomy" id="1812262"/>
    <lineage>
        <taxon>Bacteria</taxon>
        <taxon>Bacillati</taxon>
        <taxon>Actinomycetota</taxon>
        <taxon>Actinomycetes</taxon>
        <taxon>Micrococcales</taxon>
        <taxon>Micrococcaceae</taxon>
        <taxon>Rothia</taxon>
    </lineage>
</organism>
<dbReference type="Gene3D" id="3.40.50.720">
    <property type="entry name" value="NAD(P)-binding Rossmann-like Domain"/>
    <property type="match status" value="1"/>
</dbReference>
<proteinExistence type="inferred from homology"/>
<dbReference type="RefSeq" id="WP_188360201.1">
    <property type="nucleotide sequence ID" value="NZ_BMDC01000004.1"/>
</dbReference>
<name>A0A917MV26_9MICC</name>
<dbReference type="InterPro" id="IPR036291">
    <property type="entry name" value="NAD(P)-bd_dom_sf"/>
</dbReference>
<comment type="caution">
    <text evidence="7">The sequence shown here is derived from an EMBL/GenBank/DDBJ whole genome shotgun (WGS) entry which is preliminary data.</text>
</comment>
<dbReference type="AlphaFoldDB" id="A0A917MV26"/>
<evidence type="ECO:0000313" key="8">
    <source>
        <dbReference type="Proteomes" id="UP000600171"/>
    </source>
</evidence>
<dbReference type="EMBL" id="BMDC01000004">
    <property type="protein sequence ID" value="GGH65911.1"/>
    <property type="molecule type" value="Genomic_DNA"/>
</dbReference>
<evidence type="ECO:0000259" key="6">
    <source>
        <dbReference type="Pfam" id="PF14833"/>
    </source>
</evidence>
<dbReference type="GO" id="GO:0051287">
    <property type="term" value="F:NAD binding"/>
    <property type="evidence" value="ECO:0007669"/>
    <property type="project" value="InterPro"/>
</dbReference>
<protein>
    <submittedName>
        <fullName evidence="7">Beta-hydroxyacid dehydrogenase</fullName>
    </submittedName>
</protein>
<gene>
    <name evidence="7" type="ORF">GCM10007359_19620</name>
</gene>
<accession>A0A917MV26</accession>
<dbReference type="SUPFAM" id="SSF51735">
    <property type="entry name" value="NAD(P)-binding Rossmann-fold domains"/>
    <property type="match status" value="1"/>
</dbReference>
<evidence type="ECO:0000313" key="7">
    <source>
        <dbReference type="EMBL" id="GGH65911.1"/>
    </source>
</evidence>
<dbReference type="InterPro" id="IPR013328">
    <property type="entry name" value="6PGD_dom2"/>
</dbReference>
<evidence type="ECO:0000256" key="2">
    <source>
        <dbReference type="ARBA" id="ARBA00023002"/>
    </source>
</evidence>
<evidence type="ECO:0000256" key="3">
    <source>
        <dbReference type="ARBA" id="ARBA00023027"/>
    </source>
</evidence>
<feature type="domain" description="6-phosphogluconate dehydrogenase NADP-binding" evidence="5">
    <location>
        <begin position="6"/>
        <end position="163"/>
    </location>
</feature>
<dbReference type="InterPro" id="IPR008927">
    <property type="entry name" value="6-PGluconate_DH-like_C_sf"/>
</dbReference>
<dbReference type="PIRSF" id="PIRSF000103">
    <property type="entry name" value="HIBADH"/>
    <property type="match status" value="1"/>
</dbReference>
<dbReference type="Gene3D" id="1.10.1040.10">
    <property type="entry name" value="N-(1-d-carboxylethyl)-l-norvaline Dehydrogenase, domain 2"/>
    <property type="match status" value="1"/>
</dbReference>
<dbReference type="SUPFAM" id="SSF48179">
    <property type="entry name" value="6-phosphogluconate dehydrogenase C-terminal domain-like"/>
    <property type="match status" value="1"/>
</dbReference>